<evidence type="ECO:0000256" key="1">
    <source>
        <dbReference type="SAM" id="MobiDB-lite"/>
    </source>
</evidence>
<evidence type="ECO:0000313" key="2">
    <source>
        <dbReference type="EMBL" id="KAJ7692289.1"/>
    </source>
</evidence>
<feature type="compositionally biased region" description="Low complexity" evidence="1">
    <location>
        <begin position="101"/>
        <end position="112"/>
    </location>
</feature>
<organism evidence="2 3">
    <name type="scientific">Mycena rosella</name>
    <name type="common">Pink bonnet</name>
    <name type="synonym">Agaricus rosellus</name>
    <dbReference type="NCBI Taxonomy" id="1033263"/>
    <lineage>
        <taxon>Eukaryota</taxon>
        <taxon>Fungi</taxon>
        <taxon>Dikarya</taxon>
        <taxon>Basidiomycota</taxon>
        <taxon>Agaricomycotina</taxon>
        <taxon>Agaricomycetes</taxon>
        <taxon>Agaricomycetidae</taxon>
        <taxon>Agaricales</taxon>
        <taxon>Marasmiineae</taxon>
        <taxon>Mycenaceae</taxon>
        <taxon>Mycena</taxon>
    </lineage>
</organism>
<dbReference type="Proteomes" id="UP001221757">
    <property type="component" value="Unassembled WGS sequence"/>
</dbReference>
<evidence type="ECO:0000313" key="3">
    <source>
        <dbReference type="Proteomes" id="UP001221757"/>
    </source>
</evidence>
<protein>
    <submittedName>
        <fullName evidence="2">Uncharacterized protein</fullName>
    </submittedName>
</protein>
<dbReference type="EMBL" id="JARKIE010000053">
    <property type="protein sequence ID" value="KAJ7692289.1"/>
    <property type="molecule type" value="Genomic_DNA"/>
</dbReference>
<keyword evidence="3" id="KW-1185">Reference proteome</keyword>
<comment type="caution">
    <text evidence="2">The sequence shown here is derived from an EMBL/GenBank/DDBJ whole genome shotgun (WGS) entry which is preliminary data.</text>
</comment>
<accession>A0AAD7GJQ7</accession>
<dbReference type="AlphaFoldDB" id="A0AAD7GJQ7"/>
<name>A0AAD7GJQ7_MYCRO</name>
<sequence length="123" mass="13113">MRGKGRRRTREALPSIVPAHSPAKLPSSYTRPIRPGAAPPLPTSLSLVRSSSSLRSSERRVAKGPFDAELVTPGAEVDAAPAPAAEPVEESPYPRQSRATRAPPSARSLLLPPRGPRPLRRTG</sequence>
<gene>
    <name evidence="2" type="ORF">B0H17DRAFT_1061716</name>
</gene>
<feature type="compositionally biased region" description="Low complexity" evidence="1">
    <location>
        <begin position="73"/>
        <end position="94"/>
    </location>
</feature>
<reference evidence="2" key="1">
    <citation type="submission" date="2023-03" db="EMBL/GenBank/DDBJ databases">
        <title>Massive genome expansion in bonnet fungi (Mycena s.s.) driven by repeated elements and novel gene families across ecological guilds.</title>
        <authorList>
            <consortium name="Lawrence Berkeley National Laboratory"/>
            <person name="Harder C.B."/>
            <person name="Miyauchi S."/>
            <person name="Viragh M."/>
            <person name="Kuo A."/>
            <person name="Thoen E."/>
            <person name="Andreopoulos B."/>
            <person name="Lu D."/>
            <person name="Skrede I."/>
            <person name="Drula E."/>
            <person name="Henrissat B."/>
            <person name="Morin E."/>
            <person name="Kohler A."/>
            <person name="Barry K."/>
            <person name="LaButti K."/>
            <person name="Morin E."/>
            <person name="Salamov A."/>
            <person name="Lipzen A."/>
            <person name="Mereny Z."/>
            <person name="Hegedus B."/>
            <person name="Baldrian P."/>
            <person name="Stursova M."/>
            <person name="Weitz H."/>
            <person name="Taylor A."/>
            <person name="Grigoriev I.V."/>
            <person name="Nagy L.G."/>
            <person name="Martin F."/>
            <person name="Kauserud H."/>
        </authorList>
    </citation>
    <scope>NUCLEOTIDE SEQUENCE</scope>
    <source>
        <strain evidence="2">CBHHK067</strain>
    </source>
</reference>
<feature type="compositionally biased region" description="Low complexity" evidence="1">
    <location>
        <begin position="44"/>
        <end position="55"/>
    </location>
</feature>
<proteinExistence type="predicted"/>
<feature type="region of interest" description="Disordered" evidence="1">
    <location>
        <begin position="1"/>
        <end position="123"/>
    </location>
</feature>